<sequence length="216" mass="23969">MVDTGADLSLISDKFLYLFDNKVVSCNVILKGLANVTVKAKISGFDIPMCFIFVSDDCLDYDVLMGRNVFEDESLATVTDHQGSRVVRRQLPGINRVAEDFGALVTEVEVPEEHHEGLEVILQDFSFMITTVNKVGAVNNVSLKIRLEKDIVVYRSTFLVSEDEKLHQMLRQALCNLCSKKNKNRSSTGVHTTSAHTEGAISYVAHGLFGSFTSFN</sequence>
<protein>
    <submittedName>
        <fullName evidence="1">Uncharacterized protein</fullName>
    </submittedName>
</protein>
<evidence type="ECO:0000313" key="2">
    <source>
        <dbReference type="Proteomes" id="UP001152888"/>
    </source>
</evidence>
<accession>A0A9P0L859</accession>
<reference evidence="1" key="1">
    <citation type="submission" date="2022-03" db="EMBL/GenBank/DDBJ databases">
        <authorList>
            <person name="Sayadi A."/>
        </authorList>
    </citation>
    <scope>NUCLEOTIDE SEQUENCE</scope>
</reference>
<comment type="caution">
    <text evidence="1">The sequence shown here is derived from an EMBL/GenBank/DDBJ whole genome shotgun (WGS) entry which is preliminary data.</text>
</comment>
<proteinExistence type="predicted"/>
<keyword evidence="2" id="KW-1185">Reference proteome</keyword>
<dbReference type="Proteomes" id="UP001152888">
    <property type="component" value="Unassembled WGS sequence"/>
</dbReference>
<dbReference type="OrthoDB" id="8057953at2759"/>
<evidence type="ECO:0000313" key="1">
    <source>
        <dbReference type="EMBL" id="CAH1990567.1"/>
    </source>
</evidence>
<organism evidence="1 2">
    <name type="scientific">Acanthoscelides obtectus</name>
    <name type="common">Bean weevil</name>
    <name type="synonym">Bruchus obtectus</name>
    <dbReference type="NCBI Taxonomy" id="200917"/>
    <lineage>
        <taxon>Eukaryota</taxon>
        <taxon>Metazoa</taxon>
        <taxon>Ecdysozoa</taxon>
        <taxon>Arthropoda</taxon>
        <taxon>Hexapoda</taxon>
        <taxon>Insecta</taxon>
        <taxon>Pterygota</taxon>
        <taxon>Neoptera</taxon>
        <taxon>Endopterygota</taxon>
        <taxon>Coleoptera</taxon>
        <taxon>Polyphaga</taxon>
        <taxon>Cucujiformia</taxon>
        <taxon>Chrysomeloidea</taxon>
        <taxon>Chrysomelidae</taxon>
        <taxon>Bruchinae</taxon>
        <taxon>Bruchini</taxon>
        <taxon>Acanthoscelides</taxon>
    </lineage>
</organism>
<dbReference type="AlphaFoldDB" id="A0A9P0L859"/>
<gene>
    <name evidence="1" type="ORF">ACAOBT_LOCUS19739</name>
</gene>
<dbReference type="EMBL" id="CAKOFQ010007092">
    <property type="protein sequence ID" value="CAH1990567.1"/>
    <property type="molecule type" value="Genomic_DNA"/>
</dbReference>
<name>A0A9P0L859_ACAOB</name>